<feature type="transmembrane region" description="Helical" evidence="8">
    <location>
        <begin position="112"/>
        <end position="129"/>
    </location>
</feature>
<keyword evidence="4 8" id="KW-1133">Transmembrane helix</keyword>
<dbReference type="InterPro" id="IPR019395">
    <property type="entry name" value="Transmembrane_161A/B"/>
</dbReference>
<dbReference type="PANTHER" id="PTHR13624:SF6">
    <property type="entry name" value="EMEI"/>
    <property type="match status" value="1"/>
</dbReference>
<name>A0A7J6GXT3_CANSA</name>
<dbReference type="PANTHER" id="PTHR13624">
    <property type="entry name" value="RE42071P"/>
    <property type="match status" value="1"/>
</dbReference>
<feature type="transmembrane region" description="Helical" evidence="8">
    <location>
        <begin position="422"/>
        <end position="441"/>
    </location>
</feature>
<dbReference type="Pfam" id="PF10268">
    <property type="entry name" value="Tmemb_161AB"/>
    <property type="match status" value="1"/>
</dbReference>
<feature type="region of interest" description="Disordered" evidence="7">
    <location>
        <begin position="57"/>
        <end position="76"/>
    </location>
</feature>
<feature type="transmembrane region" description="Helical" evidence="8">
    <location>
        <begin position="12"/>
        <end position="35"/>
    </location>
</feature>
<comment type="caution">
    <text evidence="9">The sequence shown here is derived from an EMBL/GenBank/DDBJ whole genome shotgun (WGS) entry which is preliminary data.</text>
</comment>
<feature type="transmembrane region" description="Helical" evidence="8">
    <location>
        <begin position="141"/>
        <end position="163"/>
    </location>
</feature>
<sequence>MIEFFLTYKNLLLQALLSLSLTLFLVFFKIPIFFLHGLFTYIHPDNLSNGVKAAIRRPDTSDSTSKNNTELRKRNKSKDKFEFDENNAQIFRLKLDEAHLQSRLFSDDYRNAFTISFVAISCFLLHVYLSSSASEESGFGILVPVLLGSVAVFKLLILLAKLSFEKSASRWSEKLLCVVFGILGLILGSVTCCRFTSLVLDFDFGSIDGFGRMFIAVFMSCTSTILFMPSMKIARSFWLGTDQIRSNLSVMTCEWYGRFVLYANYLLMTLTGLLWIKPLSELLVINNNNTKNSIRNAERLAGNIGFSPSEFDKLRIWLLVLSGVLQLVALRPNLQMYLNEALLSWYQRLHASKVPDLDYSRAKVFLHNHYLCLVVIQFFAPPMLILLFVGFSQVDGHYFDNYQFMCSLLPCSAFVKEVGLFMAWWVVFVSSVYTSATIALFRCGNFCNNIIMYVEQHTTLLQTQSKVSL</sequence>
<comment type="subcellular location">
    <subcellularLocation>
        <location evidence="1">Membrane</location>
        <topology evidence="1">Multi-pass membrane protein</topology>
    </subcellularLocation>
</comment>
<feature type="transmembrane region" description="Helical" evidence="8">
    <location>
        <begin position="209"/>
        <end position="228"/>
    </location>
</feature>
<dbReference type="Proteomes" id="UP000583929">
    <property type="component" value="Unassembled WGS sequence"/>
</dbReference>
<evidence type="ECO:0000313" key="10">
    <source>
        <dbReference type="Proteomes" id="UP000583929"/>
    </source>
</evidence>
<evidence type="ECO:0000313" key="9">
    <source>
        <dbReference type="EMBL" id="KAF4387784.1"/>
    </source>
</evidence>
<evidence type="ECO:0000256" key="6">
    <source>
        <dbReference type="ARBA" id="ARBA00023180"/>
    </source>
</evidence>
<evidence type="ECO:0000256" key="7">
    <source>
        <dbReference type="SAM" id="MobiDB-lite"/>
    </source>
</evidence>
<dbReference type="GO" id="GO:0016020">
    <property type="term" value="C:membrane"/>
    <property type="evidence" value="ECO:0007669"/>
    <property type="project" value="UniProtKB-SubCell"/>
</dbReference>
<dbReference type="AlphaFoldDB" id="A0A7J6GXT3"/>
<evidence type="ECO:0000256" key="1">
    <source>
        <dbReference type="ARBA" id="ARBA00004141"/>
    </source>
</evidence>
<evidence type="ECO:0000256" key="5">
    <source>
        <dbReference type="ARBA" id="ARBA00023136"/>
    </source>
</evidence>
<evidence type="ECO:0000256" key="3">
    <source>
        <dbReference type="ARBA" id="ARBA00022692"/>
    </source>
</evidence>
<feature type="transmembrane region" description="Helical" evidence="8">
    <location>
        <begin position="370"/>
        <end position="391"/>
    </location>
</feature>
<feature type="transmembrane region" description="Helical" evidence="8">
    <location>
        <begin position="314"/>
        <end position="330"/>
    </location>
</feature>
<gene>
    <name evidence="9" type="ORF">G4B88_004111</name>
</gene>
<feature type="transmembrane region" description="Helical" evidence="8">
    <location>
        <begin position="175"/>
        <end position="197"/>
    </location>
</feature>
<keyword evidence="10" id="KW-1185">Reference proteome</keyword>
<proteinExistence type="inferred from homology"/>
<evidence type="ECO:0000256" key="4">
    <source>
        <dbReference type="ARBA" id="ARBA00022989"/>
    </source>
</evidence>
<protein>
    <recommendedName>
        <fullName evidence="11">Transmembrane protein 161B</fullName>
    </recommendedName>
</protein>
<keyword evidence="3 8" id="KW-0812">Transmembrane</keyword>
<evidence type="ECO:0000256" key="8">
    <source>
        <dbReference type="SAM" id="Phobius"/>
    </source>
</evidence>
<comment type="similarity">
    <text evidence="2">Belongs to the TMEM161 family.</text>
</comment>
<accession>A0A7J6GXT3</accession>
<feature type="transmembrane region" description="Helical" evidence="8">
    <location>
        <begin position="255"/>
        <end position="276"/>
    </location>
</feature>
<reference evidence="9 10" key="1">
    <citation type="journal article" date="2020" name="bioRxiv">
        <title>Sequence and annotation of 42 cannabis genomes reveals extensive copy number variation in cannabinoid synthesis and pathogen resistance genes.</title>
        <authorList>
            <person name="Mckernan K.J."/>
            <person name="Helbert Y."/>
            <person name="Kane L.T."/>
            <person name="Ebling H."/>
            <person name="Zhang L."/>
            <person name="Liu B."/>
            <person name="Eaton Z."/>
            <person name="Mclaughlin S."/>
            <person name="Kingan S."/>
            <person name="Baybayan P."/>
            <person name="Concepcion G."/>
            <person name="Jordan M."/>
            <person name="Riva A."/>
            <person name="Barbazuk W."/>
            <person name="Harkins T."/>
        </authorList>
    </citation>
    <scope>NUCLEOTIDE SEQUENCE [LARGE SCALE GENOMIC DNA]</scope>
    <source>
        <strain evidence="10">cv. Jamaican Lion 4</strain>
        <tissue evidence="9">Leaf</tissue>
    </source>
</reference>
<keyword evidence="5 8" id="KW-0472">Membrane</keyword>
<keyword evidence="6" id="KW-0325">Glycoprotein</keyword>
<evidence type="ECO:0008006" key="11">
    <source>
        <dbReference type="Google" id="ProtNLM"/>
    </source>
</evidence>
<organism evidence="9 10">
    <name type="scientific">Cannabis sativa</name>
    <name type="common">Hemp</name>
    <name type="synonym">Marijuana</name>
    <dbReference type="NCBI Taxonomy" id="3483"/>
    <lineage>
        <taxon>Eukaryota</taxon>
        <taxon>Viridiplantae</taxon>
        <taxon>Streptophyta</taxon>
        <taxon>Embryophyta</taxon>
        <taxon>Tracheophyta</taxon>
        <taxon>Spermatophyta</taxon>
        <taxon>Magnoliopsida</taxon>
        <taxon>eudicotyledons</taxon>
        <taxon>Gunneridae</taxon>
        <taxon>Pentapetalae</taxon>
        <taxon>rosids</taxon>
        <taxon>fabids</taxon>
        <taxon>Rosales</taxon>
        <taxon>Cannabaceae</taxon>
        <taxon>Cannabis</taxon>
    </lineage>
</organism>
<evidence type="ECO:0000256" key="2">
    <source>
        <dbReference type="ARBA" id="ARBA00009706"/>
    </source>
</evidence>
<dbReference type="EMBL" id="JAATIQ010000077">
    <property type="protein sequence ID" value="KAF4387784.1"/>
    <property type="molecule type" value="Genomic_DNA"/>
</dbReference>